<dbReference type="PANTHER" id="PTHR30474:SF2">
    <property type="entry name" value="PEPTIDOGLYCAN GLYCOSYLTRANSFERASE FTSW-RELATED"/>
    <property type="match status" value="1"/>
</dbReference>
<protein>
    <recommendedName>
        <fullName evidence="12">Probable peptidoglycan glycosyltransferase FtsW</fullName>
        <ecNumber evidence="14">2.4.99.28</ecNumber>
    </recommendedName>
    <alternativeName>
        <fullName evidence="13">Cell division protein FtsW</fullName>
    </alternativeName>
    <alternativeName>
        <fullName evidence="10">Cell wall polymerase</fullName>
    </alternativeName>
    <alternativeName>
        <fullName evidence="9">Peptidoglycan polymerase</fullName>
    </alternativeName>
</protein>
<accession>S9SRW0</accession>
<keyword evidence="8 17" id="KW-0472">Membrane</keyword>
<evidence type="ECO:0000256" key="13">
    <source>
        <dbReference type="ARBA" id="ARBA00041418"/>
    </source>
</evidence>
<evidence type="ECO:0000256" key="17">
    <source>
        <dbReference type="SAM" id="Phobius"/>
    </source>
</evidence>
<evidence type="ECO:0000256" key="11">
    <source>
        <dbReference type="ARBA" id="ARBA00038053"/>
    </source>
</evidence>
<dbReference type="GO" id="GO:0005886">
    <property type="term" value="C:plasma membrane"/>
    <property type="evidence" value="ECO:0007669"/>
    <property type="project" value="TreeGrafter"/>
</dbReference>
<name>S9SRW0_PAEAL</name>
<feature type="transmembrane region" description="Helical" evidence="17">
    <location>
        <begin position="12"/>
        <end position="32"/>
    </location>
</feature>
<evidence type="ECO:0000256" key="15">
    <source>
        <dbReference type="ARBA" id="ARBA00049902"/>
    </source>
</evidence>
<keyword evidence="2" id="KW-0328">Glycosyltransferase</keyword>
<dbReference type="EMBL" id="ATMT01000050">
    <property type="protein sequence ID" value="EPY06888.1"/>
    <property type="molecule type" value="Genomic_DNA"/>
</dbReference>
<evidence type="ECO:0000256" key="4">
    <source>
        <dbReference type="ARBA" id="ARBA00022692"/>
    </source>
</evidence>
<evidence type="ECO:0000256" key="8">
    <source>
        <dbReference type="ARBA" id="ARBA00023136"/>
    </source>
</evidence>
<evidence type="ECO:0000256" key="12">
    <source>
        <dbReference type="ARBA" id="ARBA00041185"/>
    </source>
</evidence>
<organism evidence="18 19">
    <name type="scientific">Paenibacillus alvei TS-15</name>
    <dbReference type="NCBI Taxonomy" id="1117108"/>
    <lineage>
        <taxon>Bacteria</taxon>
        <taxon>Bacillati</taxon>
        <taxon>Bacillota</taxon>
        <taxon>Bacilli</taxon>
        <taxon>Bacillales</taxon>
        <taxon>Paenibacillaceae</taxon>
        <taxon>Paenibacillus</taxon>
    </lineage>
</organism>
<evidence type="ECO:0000256" key="14">
    <source>
        <dbReference type="ARBA" id="ARBA00044770"/>
    </source>
</evidence>
<dbReference type="InterPro" id="IPR001182">
    <property type="entry name" value="FtsW/RodA"/>
</dbReference>
<dbReference type="GO" id="GO:0008360">
    <property type="term" value="P:regulation of cell shape"/>
    <property type="evidence" value="ECO:0007669"/>
    <property type="project" value="UniProtKB-KW"/>
</dbReference>
<dbReference type="AlphaFoldDB" id="S9SRW0"/>
<evidence type="ECO:0000313" key="19">
    <source>
        <dbReference type="Proteomes" id="UP000015344"/>
    </source>
</evidence>
<keyword evidence="18" id="KW-0132">Cell division</keyword>
<dbReference type="GO" id="GO:0008955">
    <property type="term" value="F:peptidoglycan glycosyltransferase activity"/>
    <property type="evidence" value="ECO:0007669"/>
    <property type="project" value="UniProtKB-EC"/>
</dbReference>
<dbReference type="eggNOG" id="COG0772">
    <property type="taxonomic scope" value="Bacteria"/>
</dbReference>
<evidence type="ECO:0000256" key="16">
    <source>
        <dbReference type="ARBA" id="ARBA00049966"/>
    </source>
</evidence>
<dbReference type="PROSITE" id="PS51257">
    <property type="entry name" value="PROKAR_LIPOPROTEIN"/>
    <property type="match status" value="1"/>
</dbReference>
<keyword evidence="3" id="KW-0808">Transferase</keyword>
<feature type="transmembrane region" description="Helical" evidence="17">
    <location>
        <begin position="143"/>
        <end position="159"/>
    </location>
</feature>
<keyword evidence="5" id="KW-0133">Cell shape</keyword>
<sequence length="199" mass="22152">MEPTITRGRPDFLLLLSVVLLACFGMAMIFSASSALSSLKHEDPWYYTSRQVKFACIGLLGMFVMMNIPIRVWKKTAPYLLLISVVMLIVVMAVGSSMNGARRWIVVGGFQFQPVEFTKLALIMYISSLISNKGERIRSFKKGLLPILIVVSFISLLIMKQPDFGAVLMLLFICLTVMIVGGVQMRQLAVLFLAVLPVI</sequence>
<evidence type="ECO:0000256" key="7">
    <source>
        <dbReference type="ARBA" id="ARBA00022989"/>
    </source>
</evidence>
<dbReference type="GO" id="GO:0032153">
    <property type="term" value="C:cell division site"/>
    <property type="evidence" value="ECO:0007669"/>
    <property type="project" value="TreeGrafter"/>
</dbReference>
<proteinExistence type="inferred from homology"/>
<evidence type="ECO:0000256" key="3">
    <source>
        <dbReference type="ARBA" id="ARBA00022679"/>
    </source>
</evidence>
<dbReference type="Proteomes" id="UP000015344">
    <property type="component" value="Unassembled WGS sequence"/>
</dbReference>
<feature type="transmembrane region" description="Helical" evidence="17">
    <location>
        <begin position="52"/>
        <end position="70"/>
    </location>
</feature>
<evidence type="ECO:0000256" key="10">
    <source>
        <dbReference type="ARBA" id="ARBA00033270"/>
    </source>
</evidence>
<comment type="subcellular location">
    <subcellularLocation>
        <location evidence="1">Membrane</location>
        <topology evidence="1">Multi-pass membrane protein</topology>
    </subcellularLocation>
</comment>
<dbReference type="RefSeq" id="WP_021259859.1">
    <property type="nucleotide sequence ID" value="NZ_ATMT01000050.1"/>
</dbReference>
<dbReference type="PANTHER" id="PTHR30474">
    <property type="entry name" value="CELL CYCLE PROTEIN"/>
    <property type="match status" value="1"/>
</dbReference>
<keyword evidence="4 17" id="KW-0812">Transmembrane</keyword>
<keyword evidence="7 17" id="KW-1133">Transmembrane helix</keyword>
<feature type="non-terminal residue" evidence="18">
    <location>
        <position position="199"/>
    </location>
</feature>
<keyword evidence="18" id="KW-0131">Cell cycle</keyword>
<gene>
    <name evidence="18" type="ORF">PAALTS15_12567</name>
</gene>
<evidence type="ECO:0000256" key="9">
    <source>
        <dbReference type="ARBA" id="ARBA00032370"/>
    </source>
</evidence>
<keyword evidence="6" id="KW-0573">Peptidoglycan synthesis</keyword>
<comment type="similarity">
    <text evidence="11">Belongs to the SEDS family. FtsW subfamily.</text>
</comment>
<comment type="catalytic activity">
    <reaction evidence="15">
        <text>[GlcNAc-(1-&gt;4)-Mur2Ac(oyl-L-Ala-gamma-D-Glu-L-Lys-D-Ala-D-Ala)](n)-di-trans,octa-cis-undecaprenyl diphosphate + beta-D-GlcNAc-(1-&gt;4)-Mur2Ac(oyl-L-Ala-gamma-D-Glu-L-Lys-D-Ala-D-Ala)-di-trans,octa-cis-undecaprenyl diphosphate = [GlcNAc-(1-&gt;4)-Mur2Ac(oyl-L-Ala-gamma-D-Glu-L-Lys-D-Ala-D-Ala)](n+1)-di-trans,octa-cis-undecaprenyl diphosphate + di-trans,octa-cis-undecaprenyl diphosphate + H(+)</text>
        <dbReference type="Rhea" id="RHEA:23708"/>
        <dbReference type="Rhea" id="RHEA-COMP:9602"/>
        <dbReference type="Rhea" id="RHEA-COMP:9603"/>
        <dbReference type="ChEBI" id="CHEBI:15378"/>
        <dbReference type="ChEBI" id="CHEBI:58405"/>
        <dbReference type="ChEBI" id="CHEBI:60033"/>
        <dbReference type="ChEBI" id="CHEBI:78435"/>
        <dbReference type="EC" id="2.4.99.28"/>
    </reaction>
</comment>
<evidence type="ECO:0000256" key="1">
    <source>
        <dbReference type="ARBA" id="ARBA00004141"/>
    </source>
</evidence>
<reference evidence="18 19" key="1">
    <citation type="submission" date="2013-05" db="EMBL/GenBank/DDBJ databases">
        <authorList>
            <person name="Strain E.A."/>
            <person name="Brown E."/>
            <person name="Allard M.W."/>
            <person name="Luo Y.L."/>
        </authorList>
    </citation>
    <scope>NUCLEOTIDE SEQUENCE [LARGE SCALE GENOMIC DNA]</scope>
    <source>
        <strain evidence="18 19">TS-15</strain>
    </source>
</reference>
<dbReference type="EC" id="2.4.99.28" evidence="14"/>
<evidence type="ECO:0000313" key="18">
    <source>
        <dbReference type="EMBL" id="EPY06888.1"/>
    </source>
</evidence>
<feature type="transmembrane region" description="Helical" evidence="17">
    <location>
        <begin position="110"/>
        <end position="131"/>
    </location>
</feature>
<dbReference type="GO" id="GO:0015648">
    <property type="term" value="F:lipid-linked peptidoglycan transporter activity"/>
    <property type="evidence" value="ECO:0007669"/>
    <property type="project" value="TreeGrafter"/>
</dbReference>
<dbReference type="GO" id="GO:0009252">
    <property type="term" value="P:peptidoglycan biosynthetic process"/>
    <property type="evidence" value="ECO:0007669"/>
    <property type="project" value="UniProtKB-KW"/>
</dbReference>
<evidence type="ECO:0000256" key="5">
    <source>
        <dbReference type="ARBA" id="ARBA00022960"/>
    </source>
</evidence>
<dbReference type="Pfam" id="PF01098">
    <property type="entry name" value="FTSW_RODA_SPOVE"/>
    <property type="match status" value="1"/>
</dbReference>
<dbReference type="GO" id="GO:0051301">
    <property type="term" value="P:cell division"/>
    <property type="evidence" value="ECO:0007669"/>
    <property type="project" value="UniProtKB-KW"/>
</dbReference>
<evidence type="ECO:0000256" key="2">
    <source>
        <dbReference type="ARBA" id="ARBA00022676"/>
    </source>
</evidence>
<evidence type="ECO:0000256" key="6">
    <source>
        <dbReference type="ARBA" id="ARBA00022984"/>
    </source>
</evidence>
<feature type="transmembrane region" description="Helical" evidence="17">
    <location>
        <begin position="165"/>
        <end position="183"/>
    </location>
</feature>
<feature type="transmembrane region" description="Helical" evidence="17">
    <location>
        <begin position="77"/>
        <end position="98"/>
    </location>
</feature>
<comment type="caution">
    <text evidence="18">The sequence shown here is derived from an EMBL/GenBank/DDBJ whole genome shotgun (WGS) entry which is preliminary data.</text>
</comment>
<comment type="function">
    <text evidence="16">Peptidoglycan polymerase that is essential for cell division.</text>
</comment>